<evidence type="ECO:0000313" key="1">
    <source>
        <dbReference type="EMBL" id="CBI24927.3"/>
    </source>
</evidence>
<dbReference type="HOGENOM" id="CLU_2163029_0_0_1"/>
<dbReference type="AlphaFoldDB" id="D7T346"/>
<evidence type="ECO:0000313" key="2">
    <source>
        <dbReference type="Proteomes" id="UP000009183"/>
    </source>
</evidence>
<name>D7T346_VITVI</name>
<accession>D7T346</accession>
<protein>
    <submittedName>
        <fullName evidence="1">Uncharacterized protein</fullName>
    </submittedName>
</protein>
<proteinExistence type="predicted"/>
<dbReference type="Proteomes" id="UP000009183">
    <property type="component" value="Chromosome 13"/>
</dbReference>
<reference evidence="2" key="1">
    <citation type="journal article" date="2007" name="Nature">
        <title>The grapevine genome sequence suggests ancestral hexaploidization in major angiosperm phyla.</title>
        <authorList>
            <consortium name="The French-Italian Public Consortium for Grapevine Genome Characterization."/>
            <person name="Jaillon O."/>
            <person name="Aury J.-M."/>
            <person name="Noel B."/>
            <person name="Policriti A."/>
            <person name="Clepet C."/>
            <person name="Casagrande A."/>
            <person name="Choisne N."/>
            <person name="Aubourg S."/>
            <person name="Vitulo N."/>
            <person name="Jubin C."/>
            <person name="Vezzi A."/>
            <person name="Legeai F."/>
            <person name="Hugueney P."/>
            <person name="Dasilva C."/>
            <person name="Horner D."/>
            <person name="Mica E."/>
            <person name="Jublot D."/>
            <person name="Poulain J."/>
            <person name="Bruyere C."/>
            <person name="Billault A."/>
            <person name="Segurens B."/>
            <person name="Gouyvenoux M."/>
            <person name="Ugarte E."/>
            <person name="Cattonaro F."/>
            <person name="Anthouard V."/>
            <person name="Vico V."/>
            <person name="Del Fabbro C."/>
            <person name="Alaux M."/>
            <person name="Di Gaspero G."/>
            <person name="Dumas V."/>
            <person name="Felice N."/>
            <person name="Paillard S."/>
            <person name="Juman I."/>
            <person name="Moroldo M."/>
            <person name="Scalabrin S."/>
            <person name="Canaguier A."/>
            <person name="Le Clainche I."/>
            <person name="Malacrida G."/>
            <person name="Durand E."/>
            <person name="Pesole G."/>
            <person name="Laucou V."/>
            <person name="Chatelet P."/>
            <person name="Merdinoglu D."/>
            <person name="Delledonne M."/>
            <person name="Pezzotti M."/>
            <person name="Lecharny A."/>
            <person name="Scarpelli C."/>
            <person name="Artiguenave F."/>
            <person name="Pe M.E."/>
            <person name="Valle G."/>
            <person name="Morgante M."/>
            <person name="Caboche M."/>
            <person name="Adam-Blondon A.-F."/>
            <person name="Weissenbach J."/>
            <person name="Quetier F."/>
            <person name="Wincker P."/>
        </authorList>
    </citation>
    <scope>NUCLEOTIDE SEQUENCE [LARGE SCALE GENOMIC DNA]</scope>
    <source>
        <strain evidence="2">cv. Pinot noir / PN40024</strain>
    </source>
</reference>
<gene>
    <name evidence="1" type="ordered locus">VIT_13s0064g00510</name>
</gene>
<dbReference type="EMBL" id="FN595509">
    <property type="protein sequence ID" value="CBI24927.3"/>
    <property type="molecule type" value="Genomic_DNA"/>
</dbReference>
<organism evidence="1 2">
    <name type="scientific">Vitis vinifera</name>
    <name type="common">Grape</name>
    <dbReference type="NCBI Taxonomy" id="29760"/>
    <lineage>
        <taxon>Eukaryota</taxon>
        <taxon>Viridiplantae</taxon>
        <taxon>Streptophyta</taxon>
        <taxon>Embryophyta</taxon>
        <taxon>Tracheophyta</taxon>
        <taxon>Spermatophyta</taxon>
        <taxon>Magnoliopsida</taxon>
        <taxon>eudicotyledons</taxon>
        <taxon>Gunneridae</taxon>
        <taxon>Pentapetalae</taxon>
        <taxon>rosids</taxon>
        <taxon>Vitales</taxon>
        <taxon>Vitaceae</taxon>
        <taxon>Viteae</taxon>
        <taxon>Vitis</taxon>
    </lineage>
</organism>
<sequence>MSCPGIEVRWVSYAEHRISRHEILLLMLTKGHLNQWSDCSSYSVYACNHFRLLKRSILCGVVSCRRSDHGRSRRCLGSARWNYSGSFIEIRLLHRQTLDKAGGGLRFQIMR</sequence>
<dbReference type="PaxDb" id="29760-VIT_13s0064g00510.t01"/>
<keyword evidence="2" id="KW-1185">Reference proteome</keyword>
<dbReference type="InParanoid" id="D7T346"/>